<sequence length="3282" mass="356822">MYSQGRSFRDTSNDYNRNSDRGVDQNHRSRQRLGDSFVEESTYLKKSAKQRQEIEPSSRYSESTVPKRFDESDSTRVPGRLGETDYSASRRSPMADPRWDDGSARQSLGYSNVVRNGHGNGYPLRQLGSTQQNGNLNVSTNQHSSNRLFNNYNSSVGYGDPYRENEESDRGSEMGSEYSLGNYKYQPWMDKIAGDTFKKGYFDRVSFRPTLHHNSQTPLSSSRQFQQPEDLNPVLPGNPGAEEDKRRCAPWTVLCIVAGVILIGCVAGVVAYFVTREGGDPPVKYYVVSSELKLDQEFSPNLSDSTSEEFKNLSEKFCGAIKEALQKNTTEYGDQYKSCEVTEFKNGSIIVVYRLYYVFTVVAITKEKVHQDLNNSLTSVDSDRSQLSDLTILTASVSFTVEVEIFETDPIVTTTTTTTTMAPTSTLPMTTTTPTPTESTTTETITELESTTEVPTTMSPESSSGGPTTSPPDDTTTVETTTADTPPSSSTTPPVVTSTGSPTEETTTSTESTTVTPAVSTTESTTPIPTESTTLTPTLSSTESTTTSSTESTTGSPTESTTSSPTVSSTESTTTTPSVSATESTTSSPTVSATESTTSSPTVSSTESTTTTPTVSSTESTTSSPTVSSTESTTTTPTVSATESTTSSPTVSSTESTTSSPTVSATESTTSSPTVSSTESTTTTPTVSSTESTTSSPTVSSTESTTTTPTVSATESTTSSNEHKYYVVSSVLKLDQEFSPSLSDSKSEEFKNLSEKFCGVIKEALQKNTTEYGDQYKSCEVTEFKNGSIIVVYRLYYVFTVVAITKEKVHQDLNNSLTSVDSDRSQLSDLTILTASVSFTVEVEIFETDPIVTTTTTTTTMAPTSTLPMTTTTPTTTESTTTETITELESTTEVPTTMSPESSSGGPITSPPDDTTTVETTTGSPTEETTTSTESTTVTPAVSTTESTTPIPTESTTLTPTLSSTESTTTSSTESTTGSPTESTTSSPTVSSTESTTTTPTVSSTESTTSSPTVSSTESTTVTPTVSSTEITTTKFTADVMVYPVKAVIGEVTTANTCVISPDGDWTQANVTVTSGGRSYVLGKFKPNEQFERPDSLERFNVSMSKSDNKIVASLILNLTAPTSEVCSWDGSYTISCSILMNDTTQTKASNGTEIFLTAPVSEVSIDSVTNYKEGDRMTFNCSSKVDPDYSFVSVELIRASTVFTTIPGPTPGTNRTSDCSVDFSWVAGPPNPLTINENDVIVRCVVYNKLLNITKTAEKMLNVSAAGMWYESTTSSPTVSSTESTTTTPTVSSTESTTTTPTVSSTESTTVTPTVSSTEITATKFTADVMVYPVKAIIGEVTTADTCAISPDGDWTQANVTVTSGGTSYVLGKFKPNEQFERPDSLERFNVSMSKSDNKIVASLILNLTAPTRDVCSWDGSYTISCSILMNDTTQTKASNGTEIFLTAPVSEVSIDSVTNYKEGDRMTFNCSSKVDPDYSFVSVELSKASTVFTTIPGPTPGTNRTSDCSVDFSWVAGPPNPLTINENDAIVRCVVYNKLLNITKTAEKRLNVSAADVAFTQYSYKSLTDAFIEIPCIARSSSQVLQDLEIIRDGIPIASMNRSVNDSRYSVRSEAYDGDVRLILSISSVKCQDQGTYHCKMYKTDNTSLVSPAMSFTVEGSKPTLALHPDIYEPFARLGLNHVCSADHVGDELNDNYIEVQITRPGNRNPFRYSSKTPDSEKMLDPKNNITYINITGTTAQFLLLSNVKSSSNSSCNFRETITFLLDLNMEFDNGTIKCVLKDNQEEFSSVESRIAVIPGNYCEGYNDQAYRKHPSGDCNDYVDCNLIDGKMYAVGNNCPAGHCFRFDLSYCVSCDSSFTCEELTTPGPTIATTTLPPGIKYVSCNDSSYSVGTTAVITCIVLDTTFQSLNITFLPAHAPRNEKLIGEILPDGTVKSWDSSSVVLATNFATSPGTLSMTIQRVECSLKGQFEIMSLGTNSSFAPSLERFEFDVLGNLTDFELHTSSIFQEGTLIEFNCTATLDESHAKMKGFYKKQSDSSFIEIEGSTTVIEKNLSHCVADVIWKPANSFTADASFNDAQLRCKMSDWPLDDKTKQITVNNADVAFETYKIESEIGSRVSVKCLTRNVNSLRFIRILKVNITANTSNTMGNISFPSTTFSQSGMTVSYTSDSLTLTISTLDCKDEGYYTCVVGKQDNSEVQAPAMLHLQPQNLPRLTLVNLALNPDIKENGYDEGNVHYCSGDTGYPVGLGYLSLMFTNPTTNVSYVYDEKTVTEAMKTPISTSLFKVTLASGLSIFIKDDTEPSVVNCTGTKQIKFLIKATRDWNKAKLRCSVKNSSGEITSTAVEEDIYVIPNSICDNTNGSDTYLHHEKVDGCKYYVRCYNNKPTGQTCSGVLCFDPLNPPCNWCRDVACESEKNSTTTDSVTEPETTTFPLTTQTTPVTTQATQYVSCNDSSHSVGTTAVITCIVLDTTFQSLNITFLPAHAPRNEKLIGEILADGTVKSQDSASVVLMTNFATSPRTISMTIQRVECSLEGQFKIMSVGTNSSFAPSLERFEFDVLGNLTDFELHTSSIFQEGTLIEFNCTATLDESHAKIKGYYKKQSDSSFIEIEGSTTVIEKNLSHCLTDVIWKPASSFTADASFNDAQLRCKISDWPLDEKIKQITVNNADVAFETYKIESEIGSRVSVKCLTRNVNSLRFIRIQKVNITANTSNTVGNISYPSTTYSQSGMTVSYTSDSLTLTISTLDCMDEGYYTCVVGKQDNSEVQAPARLQIQPTVLPKHKLVDLTLNPDIRENRYFVGNFHYCKGDIGYPDGLAYLSMKFTNPTTNATYVYDEKSVTDAMKTPLASPLKYKVNLASGLSIAIAEDKDPSGSNCSGTNEIRFLIQATTDWNKAKLRCSVKNSSGEITATAAEEEVYVIADSVCDAKNETDFYVPHEKMDGCRSYIRCIHGVPVGLICNNNLCWNHNKDYCDFCYAVTCESEMNPTTQEPETSTAPPVTTNPAFQCPLLSCTSVPVYKMETANFSCDINSTATYQNITVAKNGQSLMTIYSNGTTAYHSNELNKYEGLVSSSFLFTIKNASCSDRADYTFTAEVENLGSCFKTASLDLKVKPEKPELKIDKSWTNGTKMGTHVCTGNTGHPPGTLSLEVKDGESEVYRNYTPSIITKSATFENCTNNEKLSFSIDFATEHLQGDYIRCVSNNRETLSTSESPFYSQEVLINPLPEDACYVNGDFPYPGECRQYLQCANNITYPRNCVTPLCFDASVRHCGFNCTFCTT</sequence>
<dbReference type="Pfam" id="PF01390">
    <property type="entry name" value="SEA"/>
    <property type="match status" value="2"/>
</dbReference>
<feature type="domain" description="Ig-like" evidence="9">
    <location>
        <begin position="2685"/>
        <end position="2776"/>
    </location>
</feature>
<feature type="domain" description="SEA" evidence="8">
    <location>
        <begin position="721"/>
        <end position="844"/>
    </location>
</feature>
<evidence type="ECO:0000256" key="5">
    <source>
        <dbReference type="ARBA" id="ARBA00023180"/>
    </source>
</evidence>
<evidence type="ECO:0000256" key="6">
    <source>
        <dbReference type="SAM" id="MobiDB-lite"/>
    </source>
</evidence>
<evidence type="ECO:0000259" key="9">
    <source>
        <dbReference type="PROSITE" id="PS50835"/>
    </source>
</evidence>
<dbReference type="PROSITE" id="PS50940">
    <property type="entry name" value="CHIT_BIND_II"/>
    <property type="match status" value="2"/>
</dbReference>
<feature type="region of interest" description="Disordered" evidence="6">
    <location>
        <begin position="420"/>
        <end position="720"/>
    </location>
</feature>
<organism evidence="11 12">
    <name type="scientific">Crassostrea virginica</name>
    <name type="common">Eastern oyster</name>
    <dbReference type="NCBI Taxonomy" id="6565"/>
    <lineage>
        <taxon>Eukaryota</taxon>
        <taxon>Metazoa</taxon>
        <taxon>Spiralia</taxon>
        <taxon>Lophotrochozoa</taxon>
        <taxon>Mollusca</taxon>
        <taxon>Bivalvia</taxon>
        <taxon>Autobranchia</taxon>
        <taxon>Pteriomorphia</taxon>
        <taxon>Ostreida</taxon>
        <taxon>Ostreoidea</taxon>
        <taxon>Ostreidae</taxon>
        <taxon>Crassostrea</taxon>
    </lineage>
</organism>
<feature type="region of interest" description="Disordered" evidence="6">
    <location>
        <begin position="141"/>
        <end position="175"/>
    </location>
</feature>
<keyword evidence="7" id="KW-1133">Transmembrane helix</keyword>
<feature type="compositionally biased region" description="Low complexity" evidence="6">
    <location>
        <begin position="860"/>
        <end position="893"/>
    </location>
</feature>
<feature type="compositionally biased region" description="Basic and acidic residues" evidence="6">
    <location>
        <begin position="65"/>
        <end position="74"/>
    </location>
</feature>
<feature type="domain" description="Chitin-binding type-2" evidence="10">
    <location>
        <begin position="2925"/>
        <end position="2985"/>
    </location>
</feature>
<dbReference type="RefSeq" id="XP_022286630.1">
    <property type="nucleotide sequence ID" value="XM_022430922.1"/>
</dbReference>
<dbReference type="SMART" id="SM00409">
    <property type="entry name" value="IG"/>
    <property type="match status" value="4"/>
</dbReference>
<dbReference type="SUPFAM" id="SSF57625">
    <property type="entry name" value="Invertebrate chitin-binding proteins"/>
    <property type="match status" value="2"/>
</dbReference>
<evidence type="ECO:0000256" key="4">
    <source>
        <dbReference type="ARBA" id="ARBA00023157"/>
    </source>
</evidence>
<reference evidence="12" key="1">
    <citation type="submission" date="2025-08" db="UniProtKB">
        <authorList>
            <consortium name="RefSeq"/>
        </authorList>
    </citation>
    <scope>IDENTIFICATION</scope>
    <source>
        <tissue evidence="12">Whole sample</tissue>
    </source>
</reference>
<dbReference type="GeneID" id="111099592"/>
<feature type="compositionally biased region" description="Basic and acidic residues" evidence="6">
    <location>
        <begin position="7"/>
        <end position="27"/>
    </location>
</feature>
<dbReference type="PANTHER" id="PTHR23301:SF0">
    <property type="entry name" value="CHITIN-BINDING TYPE-2 DOMAIN-CONTAINING PROTEIN-RELATED"/>
    <property type="match status" value="1"/>
</dbReference>
<evidence type="ECO:0000256" key="1">
    <source>
        <dbReference type="ARBA" id="ARBA00022669"/>
    </source>
</evidence>
<dbReference type="Gene3D" id="2.60.40.10">
    <property type="entry name" value="Immunoglobulins"/>
    <property type="match status" value="2"/>
</dbReference>
<dbReference type="GO" id="GO:0005576">
    <property type="term" value="C:extracellular region"/>
    <property type="evidence" value="ECO:0007669"/>
    <property type="project" value="InterPro"/>
</dbReference>
<dbReference type="SMART" id="SM00200">
    <property type="entry name" value="SEA"/>
    <property type="match status" value="2"/>
</dbReference>
<evidence type="ECO:0000313" key="12">
    <source>
        <dbReference type="RefSeq" id="XP_022286630.1"/>
    </source>
</evidence>
<feature type="compositionally biased region" description="Polar residues" evidence="6">
    <location>
        <begin position="213"/>
        <end position="229"/>
    </location>
</feature>
<evidence type="ECO:0000259" key="10">
    <source>
        <dbReference type="PROSITE" id="PS50940"/>
    </source>
</evidence>
<dbReference type="InterPro" id="IPR036364">
    <property type="entry name" value="SEA_dom_sf"/>
</dbReference>
<feature type="compositionally biased region" description="Polar residues" evidence="6">
    <location>
        <begin position="894"/>
        <end position="907"/>
    </location>
</feature>
<keyword evidence="11" id="KW-1185">Reference proteome</keyword>
<dbReference type="PROSITE" id="PS50835">
    <property type="entry name" value="IG_LIKE"/>
    <property type="match status" value="1"/>
</dbReference>
<keyword evidence="4" id="KW-1015">Disulfide bond</keyword>
<feature type="region of interest" description="Disordered" evidence="6">
    <location>
        <begin position="1"/>
        <end position="104"/>
    </location>
</feature>
<keyword evidence="7" id="KW-0472">Membrane</keyword>
<evidence type="ECO:0000313" key="11">
    <source>
        <dbReference type="Proteomes" id="UP000694844"/>
    </source>
</evidence>
<dbReference type="Proteomes" id="UP000694844">
    <property type="component" value="Chromosome 6"/>
</dbReference>
<feature type="region of interest" description="Disordered" evidence="6">
    <location>
        <begin position="860"/>
        <end position="1028"/>
    </location>
</feature>
<dbReference type="KEGG" id="cvn:111099592"/>
<keyword evidence="2" id="KW-0732">Signal</keyword>
<feature type="domain" description="SEA" evidence="8">
    <location>
        <begin position="282"/>
        <end position="404"/>
    </location>
</feature>
<dbReference type="Gene3D" id="3.30.70.960">
    <property type="entry name" value="SEA domain"/>
    <property type="match status" value="2"/>
</dbReference>
<evidence type="ECO:0000256" key="7">
    <source>
        <dbReference type="SAM" id="Phobius"/>
    </source>
</evidence>
<protein>
    <submittedName>
        <fullName evidence="12">Uncharacterized protein LOC111099592 isoform X1</fullName>
    </submittedName>
</protein>
<dbReference type="InterPro" id="IPR000082">
    <property type="entry name" value="SEA_dom"/>
</dbReference>
<name>A0A8B8A639_CRAVI</name>
<evidence type="ECO:0000256" key="2">
    <source>
        <dbReference type="ARBA" id="ARBA00022729"/>
    </source>
</evidence>
<feature type="region of interest" description="Disordered" evidence="6">
    <location>
        <begin position="213"/>
        <end position="244"/>
    </location>
</feature>
<keyword evidence="3" id="KW-0677">Repeat</keyword>
<dbReference type="GO" id="GO:0008061">
    <property type="term" value="F:chitin binding"/>
    <property type="evidence" value="ECO:0007669"/>
    <property type="project" value="UniProtKB-KW"/>
</dbReference>
<dbReference type="InterPro" id="IPR051940">
    <property type="entry name" value="Chitin_bind-dev_reg"/>
</dbReference>
<dbReference type="SMART" id="SM00494">
    <property type="entry name" value="ChtBD2"/>
    <property type="match status" value="3"/>
</dbReference>
<feature type="compositionally biased region" description="Basic and acidic residues" evidence="6">
    <location>
        <begin position="161"/>
        <end position="172"/>
    </location>
</feature>
<keyword evidence="5" id="KW-0325">Glycoprotein</keyword>
<dbReference type="InterPro" id="IPR003599">
    <property type="entry name" value="Ig_sub"/>
</dbReference>
<dbReference type="PROSITE" id="PS50024">
    <property type="entry name" value="SEA"/>
    <property type="match status" value="2"/>
</dbReference>
<feature type="region of interest" description="Disordered" evidence="6">
    <location>
        <begin position="1274"/>
        <end position="1311"/>
    </location>
</feature>
<feature type="transmembrane region" description="Helical" evidence="7">
    <location>
        <begin position="251"/>
        <end position="274"/>
    </location>
</feature>
<evidence type="ECO:0000256" key="3">
    <source>
        <dbReference type="ARBA" id="ARBA00022737"/>
    </source>
</evidence>
<dbReference type="PANTHER" id="PTHR23301">
    <property type="entry name" value="CHITIN BINDING PERITROPHIN-A"/>
    <property type="match status" value="1"/>
</dbReference>
<evidence type="ECO:0000259" key="8">
    <source>
        <dbReference type="PROSITE" id="PS50024"/>
    </source>
</evidence>
<dbReference type="InterPro" id="IPR036508">
    <property type="entry name" value="Chitin-bd_dom_sf"/>
</dbReference>
<feature type="compositionally biased region" description="Low complexity" evidence="6">
    <location>
        <begin position="911"/>
        <end position="1028"/>
    </location>
</feature>
<dbReference type="SUPFAM" id="SSF82671">
    <property type="entry name" value="SEA domain"/>
    <property type="match status" value="2"/>
</dbReference>
<dbReference type="InterPro" id="IPR002557">
    <property type="entry name" value="Chitin-bd_dom"/>
</dbReference>
<gene>
    <name evidence="12" type="primary">LOC111099592</name>
</gene>
<keyword evidence="7" id="KW-0812">Transmembrane</keyword>
<feature type="domain" description="Chitin-binding type-2" evidence="10">
    <location>
        <begin position="2357"/>
        <end position="2417"/>
    </location>
</feature>
<feature type="compositionally biased region" description="Polar residues" evidence="6">
    <location>
        <begin position="141"/>
        <end position="156"/>
    </location>
</feature>
<accession>A0A8B8A639</accession>
<dbReference type="OrthoDB" id="6203684at2759"/>
<dbReference type="InterPro" id="IPR013783">
    <property type="entry name" value="Ig-like_fold"/>
</dbReference>
<keyword evidence="1" id="KW-0147">Chitin-binding</keyword>
<dbReference type="InterPro" id="IPR007110">
    <property type="entry name" value="Ig-like_dom"/>
</dbReference>
<proteinExistence type="predicted"/>